<accession>A0ABV4VFI1</accession>
<feature type="transmembrane region" description="Helical" evidence="1">
    <location>
        <begin position="45"/>
        <end position="62"/>
    </location>
</feature>
<feature type="transmembrane region" description="Helical" evidence="1">
    <location>
        <begin position="12"/>
        <end position="33"/>
    </location>
</feature>
<protein>
    <recommendedName>
        <fullName evidence="4">Cardiolipin synthase N-terminal domain-containing protein</fullName>
    </recommendedName>
</protein>
<keyword evidence="3" id="KW-1185">Reference proteome</keyword>
<dbReference type="RefSeq" id="WP_011717211.1">
    <property type="nucleotide sequence ID" value="NZ_CP080412.1"/>
</dbReference>
<comment type="caution">
    <text evidence="2">The sequence shown here is derived from an EMBL/GenBank/DDBJ whole genome shotgun (WGS) entry which is preliminary data.</text>
</comment>
<evidence type="ECO:0000313" key="2">
    <source>
        <dbReference type="EMBL" id="MFB2619055.1"/>
    </source>
</evidence>
<proteinExistence type="predicted"/>
<organism evidence="2 3">
    <name type="scientific">Shewanella mangrovisoli</name>
    <dbReference type="NCBI Taxonomy" id="2864211"/>
    <lineage>
        <taxon>Bacteria</taxon>
        <taxon>Pseudomonadati</taxon>
        <taxon>Pseudomonadota</taxon>
        <taxon>Gammaproteobacteria</taxon>
        <taxon>Alteromonadales</taxon>
        <taxon>Shewanellaceae</taxon>
        <taxon>Shewanella</taxon>
    </lineage>
</organism>
<evidence type="ECO:0008006" key="4">
    <source>
        <dbReference type="Google" id="ProtNLM"/>
    </source>
</evidence>
<dbReference type="EMBL" id="JBHFGU010000001">
    <property type="protein sequence ID" value="MFB2619055.1"/>
    <property type="molecule type" value="Genomic_DNA"/>
</dbReference>
<reference evidence="2 3" key="1">
    <citation type="submission" date="2024-09" db="EMBL/GenBank/DDBJ databases">
        <authorList>
            <person name="Zhang Y."/>
        </authorList>
    </citation>
    <scope>NUCLEOTIDE SEQUENCE [LARGE SCALE GENOMIC DNA]</scope>
    <source>
        <strain evidence="2 3">ZJ318</strain>
    </source>
</reference>
<keyword evidence="1" id="KW-0472">Membrane</keyword>
<gene>
    <name evidence="2" type="ORF">ACE02W_04400</name>
</gene>
<evidence type="ECO:0000256" key="1">
    <source>
        <dbReference type="SAM" id="Phobius"/>
    </source>
</evidence>
<name>A0ABV4VFI1_9GAMM</name>
<keyword evidence="1" id="KW-1133">Transmembrane helix</keyword>
<evidence type="ECO:0000313" key="3">
    <source>
        <dbReference type="Proteomes" id="UP001576708"/>
    </source>
</evidence>
<dbReference type="GeneID" id="94730021"/>
<dbReference type="Proteomes" id="UP001576708">
    <property type="component" value="Unassembled WGS sequence"/>
</dbReference>
<keyword evidence="1" id="KW-0812">Transmembrane</keyword>
<sequence length="74" mass="8414">MTGIRYLENTDIKIIAMLIGLTLLHCVFARRVFKSQANLSTNKKCLWCLLSLFLGPIGYYAYHGLIPLDKLPND</sequence>